<dbReference type="RefSeq" id="WP_216557336.1">
    <property type="nucleotide sequence ID" value="NZ_JAHLQN010000001.1"/>
</dbReference>
<comment type="caution">
    <text evidence="1">The sequence shown here is derived from an EMBL/GenBank/DDBJ whole genome shotgun (WGS) entry which is preliminary data.</text>
</comment>
<proteinExistence type="predicted"/>
<evidence type="ECO:0000313" key="2">
    <source>
        <dbReference type="Proteomes" id="UP000787672"/>
    </source>
</evidence>
<accession>A0ABS6F599</accession>
<keyword evidence="2" id="KW-1185">Reference proteome</keyword>
<organism evidence="1 2">
    <name type="scientific">Dysosmobacter acutus</name>
    <dbReference type="NCBI Taxonomy" id="2841504"/>
    <lineage>
        <taxon>Bacteria</taxon>
        <taxon>Bacillati</taxon>
        <taxon>Bacillota</taxon>
        <taxon>Clostridia</taxon>
        <taxon>Eubacteriales</taxon>
        <taxon>Oscillospiraceae</taxon>
        <taxon>Dysosmobacter</taxon>
    </lineage>
</organism>
<evidence type="ECO:0000313" key="1">
    <source>
        <dbReference type="EMBL" id="MBU5625469.1"/>
    </source>
</evidence>
<dbReference type="Proteomes" id="UP000787672">
    <property type="component" value="Unassembled WGS sequence"/>
</dbReference>
<gene>
    <name evidence="1" type="ORF">KQI82_00785</name>
</gene>
<name>A0ABS6F599_9FIRM</name>
<reference evidence="1 2" key="1">
    <citation type="submission" date="2021-06" db="EMBL/GenBank/DDBJ databases">
        <authorList>
            <person name="Sun Q."/>
            <person name="Li D."/>
        </authorList>
    </citation>
    <scope>NUCLEOTIDE SEQUENCE [LARGE SCALE GENOMIC DNA]</scope>
    <source>
        <strain evidence="1 2">MSJ-2</strain>
    </source>
</reference>
<dbReference type="EMBL" id="JAHLQN010000001">
    <property type="protein sequence ID" value="MBU5625469.1"/>
    <property type="molecule type" value="Genomic_DNA"/>
</dbReference>
<protein>
    <submittedName>
        <fullName evidence="1">Uncharacterized protein</fullName>
    </submittedName>
</protein>
<sequence>MLYPVQMICERQISIATAAGADGPPAQFLEIGRILSRLFDECPTVVRFPGSTALTLLYRNAVYLWQDVLDCTDALAAALCAQCPLRFYGTTEGRESAEWTVCAEGRDSALVRLRSPSGRPFDHLQGLAVQMEMENGDSAAALAEVCLARPFRVPCAALTPKGAALLEGSSLLARPEGGRFSYLSWERLFPRQLLFALTAAHKALLWREFLENGRQSAEFDWLWESYYTQEPLYLLEWEVALRMVLENLGFRVERSVANFHITDSRGRERRFDLIRGGPAEKLFLKLIFPIDTK</sequence>